<reference evidence="2" key="1">
    <citation type="submission" date="2022-11" db="UniProtKB">
        <authorList>
            <consortium name="WormBaseParasite"/>
        </authorList>
    </citation>
    <scope>IDENTIFICATION</scope>
</reference>
<dbReference type="Proteomes" id="UP000887576">
    <property type="component" value="Unplaced"/>
</dbReference>
<dbReference type="WBParaSite" id="JU765_v2.g9605.t1">
    <property type="protein sequence ID" value="JU765_v2.g9605.t1"/>
    <property type="gene ID" value="JU765_v2.g9605"/>
</dbReference>
<evidence type="ECO:0000313" key="1">
    <source>
        <dbReference type="Proteomes" id="UP000887576"/>
    </source>
</evidence>
<protein>
    <submittedName>
        <fullName evidence="2">Uncharacterized protein</fullName>
    </submittedName>
</protein>
<accession>A0AC34RS94</accession>
<evidence type="ECO:0000313" key="2">
    <source>
        <dbReference type="WBParaSite" id="JU765_v2.g9605.t1"/>
    </source>
</evidence>
<name>A0AC34RS94_9BILA</name>
<sequence length="495" mass="56512">MKVVFLLLFFLVFAESKWIPAQKVEDLPAELQPYIQLHNGKFAIKNGAKIPILFENGQFALKFTKEKCKAGIHLYYSTITGKVGGPFINNEIYKNSTGESEFIIMSNGRNIMNNHEELVQQEAFKLDKDGISFVKFDIRDFDCEVVLSQGKLMVDKAEVKPPVEDAKANVVIIAGSVGGAVVLVVVVGCLVYWCVYRKMKKNEIDVESGCCRIKKGKSRKKDRLPKIIDKAQVSDRTVMKNFKKKRAKFMEMMRNEKFDLAELGYVTDYIGKTGGIKVCSSREGNEESLKMTDVGGTYDFHDVRIMDPLEVRLLKESSKNGSSIVNKLRIKADNLFDSYFGPLDVIPSSIRSFVRNSETEGFYQAALFAKEFSDHLKEVKTFVGLKSMPIQALICKLFDPTTDAFRSGQLLTEAVTLLKCRMLIQFKKLSKDEIKHLQWPMNTYGKWYYENPGEFYLTKTELKSLETKMMMMEDLDLRVEFDIDSIKDLLVESDY</sequence>
<proteinExistence type="predicted"/>
<organism evidence="1 2">
    <name type="scientific">Panagrolaimus sp. JU765</name>
    <dbReference type="NCBI Taxonomy" id="591449"/>
    <lineage>
        <taxon>Eukaryota</taxon>
        <taxon>Metazoa</taxon>
        <taxon>Ecdysozoa</taxon>
        <taxon>Nematoda</taxon>
        <taxon>Chromadorea</taxon>
        <taxon>Rhabditida</taxon>
        <taxon>Tylenchina</taxon>
        <taxon>Panagrolaimomorpha</taxon>
        <taxon>Panagrolaimoidea</taxon>
        <taxon>Panagrolaimidae</taxon>
        <taxon>Panagrolaimus</taxon>
    </lineage>
</organism>